<dbReference type="NCBIfam" id="NF006718">
    <property type="entry name" value="PRK09256.1"/>
    <property type="match status" value="1"/>
</dbReference>
<accession>A0A0A1FCP4</accession>
<dbReference type="GO" id="GO:0003747">
    <property type="term" value="F:translation release factor activity"/>
    <property type="evidence" value="ECO:0007669"/>
    <property type="project" value="InterPro"/>
</dbReference>
<dbReference type="EMBL" id="CP009962">
    <property type="protein sequence ID" value="AIY41449.1"/>
    <property type="molecule type" value="Genomic_DNA"/>
</dbReference>
<dbReference type="Proteomes" id="UP000030302">
    <property type="component" value="Chromosome"/>
</dbReference>
<dbReference type="HOGENOM" id="CLU_089470_3_0_4"/>
<dbReference type="PANTHER" id="PTHR47814">
    <property type="entry name" value="PEPTIDYL-TRNA HYDROLASE ARFB"/>
    <property type="match status" value="1"/>
</dbReference>
<evidence type="ECO:0000259" key="2">
    <source>
        <dbReference type="PROSITE" id="PS00745"/>
    </source>
</evidence>
<dbReference type="InterPro" id="IPR000352">
    <property type="entry name" value="Pep_chain_release_fac_I"/>
</dbReference>
<sequence length="147" mass="16423">MRMPPLNDDKLLRITDSLAIPLSEIEISAVRAQGPGGQNVNKVSSAIHLRFDIPASSISEYYKEKLLALKDQRITKDGVLVLKAQQSRSQEKNKAEALLRLQELLLGVTVIQKKRRPTAPSRSAQLKRVDSKTRRGKDKAMRGKVVL</sequence>
<evidence type="ECO:0000313" key="3">
    <source>
        <dbReference type="EMBL" id="AIY41449.1"/>
    </source>
</evidence>
<dbReference type="KEGG" id="care:LT85_2291"/>
<evidence type="ECO:0000313" key="4">
    <source>
        <dbReference type="Proteomes" id="UP000030302"/>
    </source>
</evidence>
<dbReference type="AlphaFoldDB" id="A0A0A1FCP4"/>
<dbReference type="STRING" id="279058.LT85_2291"/>
<dbReference type="PANTHER" id="PTHR47814:SF1">
    <property type="entry name" value="PEPTIDYL-TRNA HYDROLASE ARFB"/>
    <property type="match status" value="1"/>
</dbReference>
<dbReference type="Gene3D" id="3.30.160.20">
    <property type="match status" value="1"/>
</dbReference>
<dbReference type="SUPFAM" id="SSF110916">
    <property type="entry name" value="Peptidyl-tRNA hydrolase domain-like"/>
    <property type="match status" value="1"/>
</dbReference>
<protein>
    <recommendedName>
        <fullName evidence="2">Prokaryotic-type class I peptide chain release factors domain-containing protein</fullName>
    </recommendedName>
</protein>
<evidence type="ECO:0000256" key="1">
    <source>
        <dbReference type="SAM" id="MobiDB-lite"/>
    </source>
</evidence>
<name>A0A0A1FCP4_9BURK</name>
<dbReference type="PROSITE" id="PS00745">
    <property type="entry name" value="RF_PROK_I"/>
    <property type="match status" value="1"/>
</dbReference>
<feature type="compositionally biased region" description="Basic and acidic residues" evidence="1">
    <location>
        <begin position="127"/>
        <end position="141"/>
    </location>
</feature>
<feature type="domain" description="Prokaryotic-type class I peptide chain release factors" evidence="2">
    <location>
        <begin position="31"/>
        <end position="47"/>
    </location>
</feature>
<dbReference type="GO" id="GO:0043022">
    <property type="term" value="F:ribosome binding"/>
    <property type="evidence" value="ECO:0007669"/>
    <property type="project" value="TreeGrafter"/>
</dbReference>
<feature type="region of interest" description="Disordered" evidence="1">
    <location>
        <begin position="115"/>
        <end position="147"/>
    </location>
</feature>
<gene>
    <name evidence="3" type="ORF">LT85_2291</name>
</gene>
<keyword evidence="4" id="KW-1185">Reference proteome</keyword>
<dbReference type="Pfam" id="PF00472">
    <property type="entry name" value="RF-1"/>
    <property type="match status" value="1"/>
</dbReference>
<dbReference type="GO" id="GO:0004045">
    <property type="term" value="F:peptidyl-tRNA hydrolase activity"/>
    <property type="evidence" value="ECO:0007669"/>
    <property type="project" value="TreeGrafter"/>
</dbReference>
<proteinExistence type="predicted"/>
<organism evidence="3 4">
    <name type="scientific">Collimonas arenae</name>
    <dbReference type="NCBI Taxonomy" id="279058"/>
    <lineage>
        <taxon>Bacteria</taxon>
        <taxon>Pseudomonadati</taxon>
        <taxon>Pseudomonadota</taxon>
        <taxon>Betaproteobacteria</taxon>
        <taxon>Burkholderiales</taxon>
        <taxon>Oxalobacteraceae</taxon>
        <taxon>Collimonas</taxon>
    </lineage>
</organism>
<reference evidence="4" key="1">
    <citation type="journal article" date="2014" name="Soil Biol. Biochem.">
        <title>Structure and function of bacterial communities in ageing soils: Insights from the Mendocino ecological staircase.</title>
        <authorList>
            <person name="Uroz S."/>
            <person name="Tech J.J."/>
            <person name="Sawaya N.A."/>
            <person name="Frey-Klett P."/>
            <person name="Leveau J.H.J."/>
        </authorList>
    </citation>
    <scope>NUCLEOTIDE SEQUENCE [LARGE SCALE GENOMIC DNA]</scope>
    <source>
        <strain evidence="4">Cal35</strain>
    </source>
</reference>
<dbReference type="GO" id="GO:0072344">
    <property type="term" value="P:rescue of stalled ribosome"/>
    <property type="evidence" value="ECO:0007669"/>
    <property type="project" value="TreeGrafter"/>
</dbReference>